<keyword evidence="5" id="KW-1185">Reference proteome</keyword>
<proteinExistence type="predicted"/>
<feature type="domain" description="DDE Tnp4" evidence="3">
    <location>
        <begin position="27"/>
        <end position="116"/>
    </location>
</feature>
<evidence type="ECO:0000256" key="1">
    <source>
        <dbReference type="ARBA" id="ARBA00001968"/>
    </source>
</evidence>
<keyword evidence="2" id="KW-0479">Metal-binding</keyword>
<dbReference type="GO" id="GO:0046872">
    <property type="term" value="F:metal ion binding"/>
    <property type="evidence" value="ECO:0007669"/>
    <property type="project" value="UniProtKB-KW"/>
</dbReference>
<organism evidence="4 5">
    <name type="scientific">Paraglomus occultum</name>
    <dbReference type="NCBI Taxonomy" id="144539"/>
    <lineage>
        <taxon>Eukaryota</taxon>
        <taxon>Fungi</taxon>
        <taxon>Fungi incertae sedis</taxon>
        <taxon>Mucoromycota</taxon>
        <taxon>Glomeromycotina</taxon>
        <taxon>Glomeromycetes</taxon>
        <taxon>Paraglomerales</taxon>
        <taxon>Paraglomeraceae</taxon>
        <taxon>Paraglomus</taxon>
    </lineage>
</organism>
<dbReference type="Proteomes" id="UP000789572">
    <property type="component" value="Unassembled WGS sequence"/>
</dbReference>
<dbReference type="AlphaFoldDB" id="A0A9N9CED5"/>
<gene>
    <name evidence="4" type="ORF">POCULU_LOCUS7356</name>
</gene>
<comment type="cofactor">
    <cofactor evidence="1">
        <name>a divalent metal cation</name>
        <dbReference type="ChEBI" id="CHEBI:60240"/>
    </cofactor>
</comment>
<comment type="caution">
    <text evidence="4">The sequence shown here is derived from an EMBL/GenBank/DDBJ whole genome shotgun (WGS) entry which is preliminary data.</text>
</comment>
<evidence type="ECO:0000313" key="5">
    <source>
        <dbReference type="Proteomes" id="UP000789572"/>
    </source>
</evidence>
<evidence type="ECO:0000259" key="3">
    <source>
        <dbReference type="Pfam" id="PF13359"/>
    </source>
</evidence>
<name>A0A9N9CED5_9GLOM</name>
<reference evidence="4" key="1">
    <citation type="submission" date="2021-06" db="EMBL/GenBank/DDBJ databases">
        <authorList>
            <person name="Kallberg Y."/>
            <person name="Tangrot J."/>
            <person name="Rosling A."/>
        </authorList>
    </citation>
    <scope>NUCLEOTIDE SEQUENCE</scope>
    <source>
        <strain evidence="4">IA702</strain>
    </source>
</reference>
<dbReference type="Pfam" id="PF13359">
    <property type="entry name" value="DDE_Tnp_4"/>
    <property type="match status" value="1"/>
</dbReference>
<protein>
    <submittedName>
        <fullName evidence="4">4464_t:CDS:1</fullName>
    </submittedName>
</protein>
<dbReference type="EMBL" id="CAJVPJ010001640">
    <property type="protein sequence ID" value="CAG8598800.1"/>
    <property type="molecule type" value="Genomic_DNA"/>
</dbReference>
<sequence length="117" mass="13484">MLLELLMEPHSYSASEDTISSLYIHYSGQLQPGSVHDAHAFKQSDFWEEVMEDVRKQFSDNTNLLGDSAFPLMPWLLVLFNIKESGRQRLTHAQRCYNRTHSSAHMTIKRAFGKLKA</sequence>
<accession>A0A9N9CED5</accession>
<evidence type="ECO:0000313" key="4">
    <source>
        <dbReference type="EMBL" id="CAG8598800.1"/>
    </source>
</evidence>
<evidence type="ECO:0000256" key="2">
    <source>
        <dbReference type="ARBA" id="ARBA00022723"/>
    </source>
</evidence>
<dbReference type="InterPro" id="IPR027806">
    <property type="entry name" value="HARBI1_dom"/>
</dbReference>
<dbReference type="OrthoDB" id="2445244at2759"/>